<accession>A0A6J7H350</accession>
<proteinExistence type="predicted"/>
<feature type="domain" description="Mannosyl-glycoprotein endo-beta-N-acetylglucosamidase-like" evidence="3">
    <location>
        <begin position="187"/>
        <end position="353"/>
    </location>
</feature>
<name>A0A6J7H350_9ZZZZ</name>
<dbReference type="AlphaFoldDB" id="A0A6J7H350"/>
<dbReference type="GO" id="GO:0004040">
    <property type="term" value="F:amidase activity"/>
    <property type="evidence" value="ECO:0007669"/>
    <property type="project" value="InterPro"/>
</dbReference>
<evidence type="ECO:0000313" key="4">
    <source>
        <dbReference type="EMBL" id="CAB4911113.1"/>
    </source>
</evidence>
<evidence type="ECO:0000256" key="2">
    <source>
        <dbReference type="SAM" id="MobiDB-lite"/>
    </source>
</evidence>
<evidence type="ECO:0000256" key="1">
    <source>
        <dbReference type="ARBA" id="ARBA00022801"/>
    </source>
</evidence>
<dbReference type="InterPro" id="IPR051056">
    <property type="entry name" value="Glycosyl_Hydrolase_73"/>
</dbReference>
<dbReference type="EMBL" id="CAFBMK010000057">
    <property type="protein sequence ID" value="CAB4911113.1"/>
    <property type="molecule type" value="Genomic_DNA"/>
</dbReference>
<protein>
    <submittedName>
        <fullName evidence="4">Unannotated protein</fullName>
    </submittedName>
</protein>
<feature type="compositionally biased region" description="Polar residues" evidence="2">
    <location>
        <begin position="65"/>
        <end position="88"/>
    </location>
</feature>
<dbReference type="SMART" id="SM00047">
    <property type="entry name" value="LYZ2"/>
    <property type="match status" value="1"/>
</dbReference>
<dbReference type="Gene3D" id="1.10.530.10">
    <property type="match status" value="1"/>
</dbReference>
<gene>
    <name evidence="4" type="ORF">UFOPK3564_01248</name>
</gene>
<keyword evidence="1" id="KW-0378">Hydrolase</keyword>
<dbReference type="Pfam" id="PF01832">
    <property type="entry name" value="Glucosaminidase"/>
    <property type="match status" value="1"/>
</dbReference>
<sequence length="354" mass="37119">MPPRSTLPAVASAAALAVLLVPGAAHAASGGLVTEASPTPSNGPTTSARKATSAGGTARTRASVRPSSAATIVLQSSSRVTARTTPNGTKRAGTMRNGEATRVRCQVNSTRAVTSGRYGTSKVWNRVKLKNGRTGYVPDVYMSTASKNALVAPYCGYPDPPAPSGANPQQGRCSSVASVDLVQVPTKQNGDPDPAAFSKVAAPFAIQSKRETRVPAAVTLAQGILESASGTLAAGANNYFGIKAQAVAGQRGIFRWGPNAVGCVHKQTNESEGGRTVRQIASFRMYTDMKGSFVDHGLFLVVNTRYAPAFEFVNDPERFAKAIHKAGYATDPAYSSSLISLMNRPELDLKQYDR</sequence>
<feature type="compositionally biased region" description="Low complexity" evidence="2">
    <location>
        <begin position="45"/>
        <end position="63"/>
    </location>
</feature>
<reference evidence="4" key="1">
    <citation type="submission" date="2020-05" db="EMBL/GenBank/DDBJ databases">
        <authorList>
            <person name="Chiriac C."/>
            <person name="Salcher M."/>
            <person name="Ghai R."/>
            <person name="Kavagutti S V."/>
        </authorList>
    </citation>
    <scope>NUCLEOTIDE SEQUENCE</scope>
</reference>
<dbReference type="PANTHER" id="PTHR33308:SF9">
    <property type="entry name" value="PEPTIDOGLYCAN HYDROLASE FLGJ"/>
    <property type="match status" value="1"/>
</dbReference>
<evidence type="ECO:0000259" key="3">
    <source>
        <dbReference type="SMART" id="SM00047"/>
    </source>
</evidence>
<dbReference type="PANTHER" id="PTHR33308">
    <property type="entry name" value="PEPTIDOGLYCAN HYDROLASE FLGJ"/>
    <property type="match status" value="1"/>
</dbReference>
<organism evidence="4">
    <name type="scientific">freshwater metagenome</name>
    <dbReference type="NCBI Taxonomy" id="449393"/>
    <lineage>
        <taxon>unclassified sequences</taxon>
        <taxon>metagenomes</taxon>
        <taxon>ecological metagenomes</taxon>
    </lineage>
</organism>
<feature type="region of interest" description="Disordered" evidence="2">
    <location>
        <begin position="32"/>
        <end position="97"/>
    </location>
</feature>
<dbReference type="InterPro" id="IPR002901">
    <property type="entry name" value="MGlyc_endo_b_GlcNAc-like_dom"/>
</dbReference>